<dbReference type="InterPro" id="IPR036621">
    <property type="entry name" value="Anticodon-bd_dom_sf"/>
</dbReference>
<dbReference type="PANTHER" id="PTHR43707:SF1">
    <property type="entry name" value="HISTIDINE--TRNA LIGASE, MITOCHONDRIAL-RELATED"/>
    <property type="match status" value="1"/>
</dbReference>
<dbReference type="NCBIfam" id="TIGR00442">
    <property type="entry name" value="hisS"/>
    <property type="match status" value="1"/>
</dbReference>
<keyword evidence="3 9" id="KW-0436">Ligase</keyword>
<comment type="similarity">
    <text evidence="1 9">Belongs to the class-II aminoacyl-tRNA synthetase family.</text>
</comment>
<evidence type="ECO:0000256" key="1">
    <source>
        <dbReference type="ARBA" id="ARBA00008226"/>
    </source>
</evidence>
<protein>
    <recommendedName>
        <fullName evidence="9">Histidine--tRNA ligase</fullName>
        <ecNumber evidence="9">6.1.1.21</ecNumber>
    </recommendedName>
    <alternativeName>
        <fullName evidence="9">Histidyl-tRNA synthetase</fullName>
        <shortName evidence="9">HisRS</shortName>
    </alternativeName>
</protein>
<evidence type="ECO:0000313" key="11">
    <source>
        <dbReference type="EMBL" id="MDM8196191.1"/>
    </source>
</evidence>
<dbReference type="CDD" id="cd00859">
    <property type="entry name" value="HisRS_anticodon"/>
    <property type="match status" value="1"/>
</dbReference>
<evidence type="ECO:0000256" key="7">
    <source>
        <dbReference type="ARBA" id="ARBA00023146"/>
    </source>
</evidence>
<comment type="catalytic activity">
    <reaction evidence="8 9">
        <text>tRNA(His) + L-histidine + ATP = L-histidyl-tRNA(His) + AMP + diphosphate + H(+)</text>
        <dbReference type="Rhea" id="RHEA:17313"/>
        <dbReference type="Rhea" id="RHEA-COMP:9665"/>
        <dbReference type="Rhea" id="RHEA-COMP:9689"/>
        <dbReference type="ChEBI" id="CHEBI:15378"/>
        <dbReference type="ChEBI" id="CHEBI:30616"/>
        <dbReference type="ChEBI" id="CHEBI:33019"/>
        <dbReference type="ChEBI" id="CHEBI:57595"/>
        <dbReference type="ChEBI" id="CHEBI:78442"/>
        <dbReference type="ChEBI" id="CHEBI:78527"/>
        <dbReference type="ChEBI" id="CHEBI:456215"/>
        <dbReference type="EC" id="6.1.1.21"/>
    </reaction>
</comment>
<dbReference type="EC" id="6.1.1.21" evidence="9"/>
<dbReference type="InterPro" id="IPR004516">
    <property type="entry name" value="HisRS/HisZ"/>
</dbReference>
<dbReference type="PANTHER" id="PTHR43707">
    <property type="entry name" value="HISTIDYL-TRNA SYNTHETASE"/>
    <property type="match status" value="1"/>
</dbReference>
<keyword evidence="5 9" id="KW-0067">ATP-binding</keyword>
<evidence type="ECO:0000256" key="5">
    <source>
        <dbReference type="ARBA" id="ARBA00022840"/>
    </source>
</evidence>
<keyword evidence="12" id="KW-1185">Reference proteome</keyword>
<keyword evidence="4 9" id="KW-0547">Nucleotide-binding</keyword>
<dbReference type="GO" id="GO:0004821">
    <property type="term" value="F:histidine-tRNA ligase activity"/>
    <property type="evidence" value="ECO:0007669"/>
    <property type="project" value="UniProtKB-EC"/>
</dbReference>
<dbReference type="PROSITE" id="PS50862">
    <property type="entry name" value="AA_TRNA_LIGASE_II"/>
    <property type="match status" value="1"/>
</dbReference>
<dbReference type="InterPro" id="IPR033656">
    <property type="entry name" value="HisRS_anticodon"/>
</dbReference>
<evidence type="ECO:0000256" key="9">
    <source>
        <dbReference type="HAMAP-Rule" id="MF_00127"/>
    </source>
</evidence>
<organism evidence="11 12">
    <name type="scientific">Massilimicrobiota timonensis</name>
    <dbReference type="NCBI Taxonomy" id="1776392"/>
    <lineage>
        <taxon>Bacteria</taxon>
        <taxon>Bacillati</taxon>
        <taxon>Bacillota</taxon>
        <taxon>Erysipelotrichia</taxon>
        <taxon>Erysipelotrichales</taxon>
        <taxon>Erysipelotrichaceae</taxon>
        <taxon>Massilimicrobiota</taxon>
    </lineage>
</organism>
<reference evidence="12" key="1">
    <citation type="submission" date="2023-06" db="EMBL/GenBank/DDBJ databases">
        <title>Identification and characterization of horizontal gene transfer across gut microbiota members of farm animals based on homology search.</title>
        <authorList>
            <person name="Zeman M."/>
            <person name="Kubasova T."/>
            <person name="Jahodarova E."/>
            <person name="Nykrynova M."/>
            <person name="Rychlik I."/>
        </authorList>
    </citation>
    <scope>NUCLEOTIDE SEQUENCE [LARGE SCALE GENOMIC DNA]</scope>
    <source>
        <strain evidence="12">ET341</strain>
    </source>
</reference>
<dbReference type="Pfam" id="PF03129">
    <property type="entry name" value="HGTP_anticodon"/>
    <property type="match status" value="1"/>
</dbReference>
<feature type="domain" description="Aminoacyl-transfer RNA synthetases class-II family profile" evidence="10">
    <location>
        <begin position="1"/>
        <end position="333"/>
    </location>
</feature>
<dbReference type="PIRSF" id="PIRSF001549">
    <property type="entry name" value="His-tRNA_synth"/>
    <property type="match status" value="1"/>
</dbReference>
<dbReference type="InterPro" id="IPR041715">
    <property type="entry name" value="HisRS-like_core"/>
</dbReference>
<sequence length="426" mass="48464">MAYKAPRGTVDILPAQSGKWQELEQLLRTICANYNVKEIRTPIFEHTELFNRAVGDTTDVVSKEMYTFEDRKGRSMTLRPEGTAGIARAYVENKLYGMPEKLQKVYYMGPMFRYERPQNGRQREFHQFGVEMLGVESPYVDVECMLMAVTVVKALGLKNIQLHINTLGDQESRDAYREALQNHFQPVLNELCHDCQVRYEKNPLRILDCKVDKNHPMMKTAPKTIDYLTDNAKAHFEKVCALLDDLEIDYVVDPNLVRGLDYYSHTVFEIISDDPKLGAGSTVGGGGRYNGLVEELGGPQTPGVGFAFGMERLMIALGDDHKDEEGLDVYIMPLGSEAKDLAMQIMTMLRANGFTCDMDQCDRGLKGQFKSADRFHAHFSMIIGDEEVQKEVVNMKCNHTKEQVEVPLENIVEFIENHYEGDHDHE</sequence>
<dbReference type="SUPFAM" id="SSF55681">
    <property type="entry name" value="Class II aaRS and biotin synthetases"/>
    <property type="match status" value="1"/>
</dbReference>
<name>A0ABT7UJ67_9FIRM</name>
<dbReference type="Gene3D" id="3.40.50.800">
    <property type="entry name" value="Anticodon-binding domain"/>
    <property type="match status" value="1"/>
</dbReference>
<comment type="subcellular location">
    <subcellularLocation>
        <location evidence="9">Cytoplasm</location>
    </subcellularLocation>
</comment>
<keyword evidence="6 9" id="KW-0648">Protein biosynthesis</keyword>
<dbReference type="SUPFAM" id="SSF52954">
    <property type="entry name" value="Class II aaRS ABD-related"/>
    <property type="match status" value="1"/>
</dbReference>
<keyword evidence="2 9" id="KW-0963">Cytoplasm</keyword>
<dbReference type="Gene3D" id="3.30.930.10">
    <property type="entry name" value="Bira Bifunctional Protein, Domain 2"/>
    <property type="match status" value="1"/>
</dbReference>
<comment type="caution">
    <text evidence="11">The sequence shown here is derived from an EMBL/GenBank/DDBJ whole genome shotgun (WGS) entry which is preliminary data.</text>
</comment>
<evidence type="ECO:0000256" key="4">
    <source>
        <dbReference type="ARBA" id="ARBA00022741"/>
    </source>
</evidence>
<evidence type="ECO:0000256" key="3">
    <source>
        <dbReference type="ARBA" id="ARBA00022598"/>
    </source>
</evidence>
<dbReference type="HAMAP" id="MF_00127">
    <property type="entry name" value="His_tRNA_synth"/>
    <property type="match status" value="1"/>
</dbReference>
<dbReference type="InterPro" id="IPR015807">
    <property type="entry name" value="His-tRNA-ligase"/>
</dbReference>
<keyword evidence="7 9" id="KW-0030">Aminoacyl-tRNA synthetase</keyword>
<dbReference type="Proteomes" id="UP001529275">
    <property type="component" value="Unassembled WGS sequence"/>
</dbReference>
<dbReference type="InterPro" id="IPR006195">
    <property type="entry name" value="aa-tRNA-synth_II"/>
</dbReference>
<comment type="subunit">
    <text evidence="9">Homodimer.</text>
</comment>
<evidence type="ECO:0000256" key="2">
    <source>
        <dbReference type="ARBA" id="ARBA00022490"/>
    </source>
</evidence>
<evidence type="ECO:0000259" key="10">
    <source>
        <dbReference type="PROSITE" id="PS50862"/>
    </source>
</evidence>
<gene>
    <name evidence="9 11" type="primary">hisS</name>
    <name evidence="11" type="ORF">QUV98_07670</name>
</gene>
<dbReference type="Pfam" id="PF13393">
    <property type="entry name" value="tRNA-synt_His"/>
    <property type="match status" value="1"/>
</dbReference>
<accession>A0ABT7UJ67</accession>
<dbReference type="EMBL" id="JAUDCK010000025">
    <property type="protein sequence ID" value="MDM8196191.1"/>
    <property type="molecule type" value="Genomic_DNA"/>
</dbReference>
<dbReference type="InterPro" id="IPR045864">
    <property type="entry name" value="aa-tRNA-synth_II/BPL/LPL"/>
</dbReference>
<evidence type="ECO:0000256" key="6">
    <source>
        <dbReference type="ARBA" id="ARBA00022917"/>
    </source>
</evidence>
<proteinExistence type="inferred from homology"/>
<dbReference type="InterPro" id="IPR004154">
    <property type="entry name" value="Anticodon-bd"/>
</dbReference>
<dbReference type="RefSeq" id="WP_289527857.1">
    <property type="nucleotide sequence ID" value="NZ_JAUDCK010000025.1"/>
</dbReference>
<evidence type="ECO:0000313" key="12">
    <source>
        <dbReference type="Proteomes" id="UP001529275"/>
    </source>
</evidence>
<evidence type="ECO:0000256" key="8">
    <source>
        <dbReference type="ARBA" id="ARBA00047639"/>
    </source>
</evidence>
<dbReference type="CDD" id="cd00773">
    <property type="entry name" value="HisRS-like_core"/>
    <property type="match status" value="1"/>
</dbReference>